<dbReference type="GO" id="GO:0003677">
    <property type="term" value="F:DNA binding"/>
    <property type="evidence" value="ECO:0007669"/>
    <property type="project" value="InterPro"/>
</dbReference>
<dbReference type="GO" id="GO:0015074">
    <property type="term" value="P:DNA integration"/>
    <property type="evidence" value="ECO:0007669"/>
    <property type="project" value="InterPro"/>
</dbReference>
<evidence type="ECO:0000313" key="2">
    <source>
        <dbReference type="EMBL" id="KAJ3661581.1"/>
    </source>
</evidence>
<accession>A0AA38MMG8</accession>
<evidence type="ECO:0000256" key="1">
    <source>
        <dbReference type="ARBA" id="ARBA00023172"/>
    </source>
</evidence>
<keyword evidence="1" id="KW-0233">DNA recombination</keyword>
<dbReference type="Gene3D" id="1.10.443.10">
    <property type="entry name" value="Intergrase catalytic core"/>
    <property type="match status" value="1"/>
</dbReference>
<sequence>MFTSAEIKEFLRKVPNELHFATKIILIMGLSGACRSNKLHDMKVNDIRDLNTAFLVTVPVTKTKTARTFTVTKELYEVVEKNLNLRPANVPNDFFVNLQKGNLPAKEL</sequence>
<proteinExistence type="predicted"/>
<evidence type="ECO:0000313" key="3">
    <source>
        <dbReference type="Proteomes" id="UP001168821"/>
    </source>
</evidence>
<dbReference type="Proteomes" id="UP001168821">
    <property type="component" value="Unassembled WGS sequence"/>
</dbReference>
<organism evidence="2 3">
    <name type="scientific">Zophobas morio</name>
    <dbReference type="NCBI Taxonomy" id="2755281"/>
    <lineage>
        <taxon>Eukaryota</taxon>
        <taxon>Metazoa</taxon>
        <taxon>Ecdysozoa</taxon>
        <taxon>Arthropoda</taxon>
        <taxon>Hexapoda</taxon>
        <taxon>Insecta</taxon>
        <taxon>Pterygota</taxon>
        <taxon>Neoptera</taxon>
        <taxon>Endopterygota</taxon>
        <taxon>Coleoptera</taxon>
        <taxon>Polyphaga</taxon>
        <taxon>Cucujiformia</taxon>
        <taxon>Tenebrionidae</taxon>
        <taxon>Zophobas</taxon>
    </lineage>
</organism>
<dbReference type="AlphaFoldDB" id="A0AA38MMG8"/>
<dbReference type="InterPro" id="IPR013762">
    <property type="entry name" value="Integrase-like_cat_sf"/>
</dbReference>
<protein>
    <submittedName>
        <fullName evidence="2">Uncharacterized protein</fullName>
    </submittedName>
</protein>
<dbReference type="InterPro" id="IPR011010">
    <property type="entry name" value="DNA_brk_join_enz"/>
</dbReference>
<dbReference type="SUPFAM" id="SSF56349">
    <property type="entry name" value="DNA breaking-rejoining enzymes"/>
    <property type="match status" value="1"/>
</dbReference>
<name>A0AA38MMG8_9CUCU</name>
<comment type="caution">
    <text evidence="2">The sequence shown here is derived from an EMBL/GenBank/DDBJ whole genome shotgun (WGS) entry which is preliminary data.</text>
</comment>
<keyword evidence="3" id="KW-1185">Reference proteome</keyword>
<reference evidence="2" key="1">
    <citation type="journal article" date="2023" name="G3 (Bethesda)">
        <title>Whole genome assemblies of Zophobas morio and Tenebrio molitor.</title>
        <authorList>
            <person name="Kaur S."/>
            <person name="Stinson S.A."/>
            <person name="diCenzo G.C."/>
        </authorList>
    </citation>
    <scope>NUCLEOTIDE SEQUENCE</scope>
    <source>
        <strain evidence="2">QUZm001</strain>
    </source>
</reference>
<gene>
    <name evidence="2" type="ORF">Zmor_005972</name>
</gene>
<dbReference type="EMBL" id="JALNTZ010000002">
    <property type="protein sequence ID" value="KAJ3661581.1"/>
    <property type="molecule type" value="Genomic_DNA"/>
</dbReference>
<dbReference type="GO" id="GO:0006310">
    <property type="term" value="P:DNA recombination"/>
    <property type="evidence" value="ECO:0007669"/>
    <property type="project" value="UniProtKB-KW"/>
</dbReference>